<dbReference type="GeneID" id="105897758"/>
<keyword evidence="3" id="KW-1003">Cell membrane</keyword>
<comment type="subcellular location">
    <subcellularLocation>
        <location evidence="1">Cell membrane</location>
        <topology evidence="1">Multi-pass membrane protein</topology>
    </subcellularLocation>
    <subcellularLocation>
        <location evidence="7">Membrane</location>
        <topology evidence="7">Multi-pass membrane protein</topology>
    </subcellularLocation>
</comment>
<keyword evidence="4 7" id="KW-0812">Transmembrane</keyword>
<name>A0A6P3VSR3_CLUHA</name>
<dbReference type="CTD" id="792104"/>
<sequence length="582" mass="66229">MAAKSDGRGVVTGFAQLHNLDETAGNGEEDPREGSSFHICHCCNTSSCYWGCRSACLHYLLGKGRDATGRLAPQEERLWLDCLWIVLALFVFFWDVGTDLWLAVDYYTKQDYLWSGLTLFFVLVPSVLVQILSFRWFVQDYSGGGLNSVEGLSRRATAGLSAGLHGRAKCCHVYVWVWQVFVHILQMGQVWRYIRTMYLGIQSRRQKENQRRFYWAMLYEYADVNMLRLLEAFLESAPQLVLQLCIMIQKNRAEKLQCVSVVASLLSLSWVLASYHKLLRDSRDDQKSMSYRGALMHLLWRIFTISSRALSFALFASVFHLYFGIFVVLHWCAMAFWVIHGGTDFCMSKWEEVLFNMVVGVVYVFCWFNVKEGRTRYRMVAYYSLVLAENTLLTALWYAYRDPATTDDYAVSALCGVFLCFGSGMAIMVFYYGVLHPVGPGLQVLASSCCAELLWGLPLPPEAEPMAPTPGPRGSQATPTRGMAFAGDYDESEEAATDTCLPVFQVRSTEPTDTAGQPLRPEGPLIKIDMPRKRYPAWDAHFVDRRLRRTINVLQFISPNAVGIRYRDGPLLYELLQYESSL</sequence>
<protein>
    <recommendedName>
        <fullName evidence="7">XK-related protein</fullName>
    </recommendedName>
</protein>
<feature type="transmembrane region" description="Helical" evidence="7">
    <location>
        <begin position="78"/>
        <end position="94"/>
    </location>
</feature>
<evidence type="ECO:0000256" key="2">
    <source>
        <dbReference type="ARBA" id="ARBA00008789"/>
    </source>
</evidence>
<dbReference type="InterPro" id="IPR018629">
    <property type="entry name" value="XK-rel"/>
</dbReference>
<keyword evidence="6 7" id="KW-0472">Membrane</keyword>
<dbReference type="RefSeq" id="XP_012680173.1">
    <property type="nucleotide sequence ID" value="XM_012824719.3"/>
</dbReference>
<dbReference type="Pfam" id="PF09815">
    <property type="entry name" value="XK-related"/>
    <property type="match status" value="1"/>
</dbReference>
<feature type="transmembrane region" description="Helical" evidence="7">
    <location>
        <begin position="114"/>
        <end position="138"/>
    </location>
</feature>
<organism evidence="8 9">
    <name type="scientific">Clupea harengus</name>
    <name type="common">Atlantic herring</name>
    <dbReference type="NCBI Taxonomy" id="7950"/>
    <lineage>
        <taxon>Eukaryota</taxon>
        <taxon>Metazoa</taxon>
        <taxon>Chordata</taxon>
        <taxon>Craniata</taxon>
        <taxon>Vertebrata</taxon>
        <taxon>Euteleostomi</taxon>
        <taxon>Actinopterygii</taxon>
        <taxon>Neopterygii</taxon>
        <taxon>Teleostei</taxon>
        <taxon>Clupei</taxon>
        <taxon>Clupeiformes</taxon>
        <taxon>Clupeoidei</taxon>
        <taxon>Clupeidae</taxon>
        <taxon>Clupea</taxon>
    </lineage>
</organism>
<evidence type="ECO:0000313" key="8">
    <source>
        <dbReference type="Proteomes" id="UP000515152"/>
    </source>
</evidence>
<gene>
    <name evidence="9" type="primary">xkr6b</name>
</gene>
<proteinExistence type="inferred from homology"/>
<evidence type="ECO:0000256" key="7">
    <source>
        <dbReference type="RuleBase" id="RU910716"/>
    </source>
</evidence>
<keyword evidence="8" id="KW-1185">Reference proteome</keyword>
<dbReference type="OrthoDB" id="6356248at2759"/>
<evidence type="ECO:0000313" key="9">
    <source>
        <dbReference type="RefSeq" id="XP_012680173.1"/>
    </source>
</evidence>
<keyword evidence="5 7" id="KW-1133">Transmembrane helix</keyword>
<dbReference type="InterPro" id="IPR050895">
    <property type="entry name" value="XK-related_scramblase"/>
</dbReference>
<dbReference type="KEGG" id="char:105897758"/>
<dbReference type="GO" id="GO:1902742">
    <property type="term" value="P:apoptotic process involved in development"/>
    <property type="evidence" value="ECO:0007669"/>
    <property type="project" value="TreeGrafter"/>
</dbReference>
<feature type="transmembrane region" description="Helical" evidence="7">
    <location>
        <begin position="353"/>
        <end position="370"/>
    </location>
</feature>
<feature type="transmembrane region" description="Helical" evidence="7">
    <location>
        <begin position="321"/>
        <end position="341"/>
    </location>
</feature>
<dbReference type="GO" id="GO:0070782">
    <property type="term" value="P:phosphatidylserine exposure on apoptotic cell surface"/>
    <property type="evidence" value="ECO:0007669"/>
    <property type="project" value="TreeGrafter"/>
</dbReference>
<evidence type="ECO:0000256" key="5">
    <source>
        <dbReference type="ARBA" id="ARBA00022989"/>
    </source>
</evidence>
<dbReference type="PANTHER" id="PTHR16024">
    <property type="entry name" value="XK-RELATED PROTEIN"/>
    <property type="match status" value="1"/>
</dbReference>
<comment type="similarity">
    <text evidence="2 7">Belongs to the XK family.</text>
</comment>
<reference evidence="9" key="1">
    <citation type="submission" date="2025-08" db="UniProtKB">
        <authorList>
            <consortium name="RefSeq"/>
        </authorList>
    </citation>
    <scope>IDENTIFICATION</scope>
</reference>
<evidence type="ECO:0000256" key="3">
    <source>
        <dbReference type="ARBA" id="ARBA00022475"/>
    </source>
</evidence>
<evidence type="ECO:0000256" key="1">
    <source>
        <dbReference type="ARBA" id="ARBA00004651"/>
    </source>
</evidence>
<dbReference type="PANTHER" id="PTHR16024:SF12">
    <property type="entry name" value="XK-RELATED PROTEIN"/>
    <property type="match status" value="1"/>
</dbReference>
<dbReference type="Proteomes" id="UP000515152">
    <property type="component" value="Chromosome 15"/>
</dbReference>
<feature type="transmembrane region" description="Helical" evidence="7">
    <location>
        <begin position="411"/>
        <end position="434"/>
    </location>
</feature>
<evidence type="ECO:0000256" key="6">
    <source>
        <dbReference type="ARBA" id="ARBA00023136"/>
    </source>
</evidence>
<accession>A0A6P3VSR3</accession>
<dbReference type="GO" id="GO:0005886">
    <property type="term" value="C:plasma membrane"/>
    <property type="evidence" value="ECO:0007669"/>
    <property type="project" value="UniProtKB-SubCell"/>
</dbReference>
<dbReference type="AlphaFoldDB" id="A0A6P3VSR3"/>
<feature type="transmembrane region" description="Helical" evidence="7">
    <location>
        <begin position="382"/>
        <end position="399"/>
    </location>
</feature>
<dbReference type="GO" id="GO:0043652">
    <property type="term" value="P:engulfment of apoptotic cell"/>
    <property type="evidence" value="ECO:0007669"/>
    <property type="project" value="TreeGrafter"/>
</dbReference>
<evidence type="ECO:0000256" key="4">
    <source>
        <dbReference type="ARBA" id="ARBA00022692"/>
    </source>
</evidence>